<proteinExistence type="predicted"/>
<reference evidence="3 4" key="1">
    <citation type="submission" date="2020-10" db="EMBL/GenBank/DDBJ databases">
        <authorList>
            <person name="Peeters C."/>
        </authorList>
    </citation>
    <scope>NUCLEOTIDE SEQUENCE [LARGE SCALE GENOMIC DNA]</scope>
    <source>
        <strain evidence="3 4">LMG 27952</strain>
    </source>
</reference>
<accession>A0ABM8NMX4</accession>
<feature type="region of interest" description="Disordered" evidence="1">
    <location>
        <begin position="21"/>
        <end position="53"/>
    </location>
</feature>
<comment type="caution">
    <text evidence="3">The sequence shown here is derived from an EMBL/GenBank/DDBJ whole genome shotgun (WGS) entry which is preliminary data.</text>
</comment>
<dbReference type="Proteomes" id="UP000656319">
    <property type="component" value="Unassembled WGS sequence"/>
</dbReference>
<keyword evidence="2" id="KW-0732">Signal</keyword>
<feature type="signal peptide" evidence="2">
    <location>
        <begin position="1"/>
        <end position="20"/>
    </location>
</feature>
<evidence type="ECO:0000256" key="1">
    <source>
        <dbReference type="SAM" id="MobiDB-lite"/>
    </source>
</evidence>
<evidence type="ECO:0000313" key="3">
    <source>
        <dbReference type="EMBL" id="CAD6533963.1"/>
    </source>
</evidence>
<name>A0ABM8NMX4_9BURK</name>
<keyword evidence="4" id="KW-1185">Reference proteome</keyword>
<organism evidence="3 4">
    <name type="scientific">Paraburkholderia hiiakae</name>
    <dbReference type="NCBI Taxonomy" id="1081782"/>
    <lineage>
        <taxon>Bacteria</taxon>
        <taxon>Pseudomonadati</taxon>
        <taxon>Pseudomonadota</taxon>
        <taxon>Betaproteobacteria</taxon>
        <taxon>Burkholderiales</taxon>
        <taxon>Burkholderiaceae</taxon>
        <taxon>Paraburkholderia</taxon>
    </lineage>
</organism>
<dbReference type="EMBL" id="CAJHCQ010000006">
    <property type="protein sequence ID" value="CAD6533963.1"/>
    <property type="molecule type" value="Genomic_DNA"/>
</dbReference>
<feature type="compositionally biased region" description="Polar residues" evidence="1">
    <location>
        <begin position="21"/>
        <end position="49"/>
    </location>
</feature>
<gene>
    <name evidence="3" type="ORF">LMG27952_02857</name>
</gene>
<protein>
    <submittedName>
        <fullName evidence="3">Uncharacterized protein</fullName>
    </submittedName>
</protein>
<dbReference type="RefSeq" id="WP_201696571.1">
    <property type="nucleotide sequence ID" value="NZ_CAJHCQ010000006.1"/>
</dbReference>
<evidence type="ECO:0000256" key="2">
    <source>
        <dbReference type="SAM" id="SignalP"/>
    </source>
</evidence>
<evidence type="ECO:0000313" key="4">
    <source>
        <dbReference type="Proteomes" id="UP000656319"/>
    </source>
</evidence>
<feature type="chain" id="PRO_5046963938" evidence="2">
    <location>
        <begin position="21"/>
        <end position="64"/>
    </location>
</feature>
<sequence length="64" mass="6621">MKLMKATILFAVLVPALSQAQTSTSTNDATQSGTSGAQQNQMGRTQGNSECVGPHSFCNIFAGS</sequence>